<feature type="transmembrane region" description="Helical" evidence="7">
    <location>
        <begin position="508"/>
        <end position="529"/>
    </location>
</feature>
<dbReference type="PANTHER" id="PTHR30287">
    <property type="entry name" value="MEMBRANE COMPONENT OF PREDICTED ABC SUPERFAMILY METABOLITE UPTAKE TRANSPORTER"/>
    <property type="match status" value="1"/>
</dbReference>
<dbReference type="InterPro" id="IPR038766">
    <property type="entry name" value="Membrane_comp_ABC_pdt"/>
</dbReference>
<feature type="transmembrane region" description="Helical" evidence="7">
    <location>
        <begin position="50"/>
        <end position="67"/>
    </location>
</feature>
<feature type="transmembrane region" description="Helical" evidence="7">
    <location>
        <begin position="894"/>
        <end position="913"/>
    </location>
</feature>
<feature type="transmembrane region" description="Helical" evidence="7">
    <location>
        <begin position="582"/>
        <end position="602"/>
    </location>
</feature>
<feature type="domain" description="ABC3 transporter permease C-terminal" evidence="8">
    <location>
        <begin position="845"/>
        <end position="960"/>
    </location>
</feature>
<feature type="transmembrane region" description="Helical" evidence="7">
    <location>
        <begin position="933"/>
        <end position="953"/>
    </location>
</feature>
<evidence type="ECO:0000256" key="6">
    <source>
        <dbReference type="SAM" id="Coils"/>
    </source>
</evidence>
<comment type="subcellular location">
    <subcellularLocation>
        <location evidence="1">Cell membrane</location>
        <topology evidence="1">Multi-pass membrane protein</topology>
    </subcellularLocation>
</comment>
<dbReference type="InterPro" id="IPR003838">
    <property type="entry name" value="ABC3_permease_C"/>
</dbReference>
<keyword evidence="5 7" id="KW-0472">Membrane</keyword>
<sequence>MKNHLILMILLGKRQIHLPPSNKVKEVIIIEKYAIDINIKREFKDSKSRFISIIALIFLGVFVFMGLKVSGSNIRNTAMNYFKKYNLADSIVISNVGLENRDIKIVENYKNIKEVEPVYSEDLMLKNSEESIRVFSVPNKISKYELVAGREIKNNNEILLDLRLCNKYNIGDNIILVDNSGKEPEDKLKKGKYILVGFVNSTEYIDKENLGQSLSSDGKLDAIAYIKKEQFLSKNYSMVRIKYKLRDKNIDKNYSQNVKKYNEELLEELKSIEEDRYIEFKNGTISKIENERKKVQNKKNNLDKTEKELENLNREKISAELSFGNSNFIDQAQVDNEQNDIDYIKEKMETKRRYINKNKKNIDLEYKYINKILDKETLKFEKIKEVNYQIFDREEYITNYFSYIDGSYRLDTLSNIFPVFFFSVALLVTLSTMMRMVDEQRNYLGLLKALGYSKISIMKKFIIYGFISGFIGCILGVVLGQELLSRIVFGAYSNNYIFDNVDTKIYPVYIFISFAVSLSCTVVSSIYVANKELKSKPIQLMMKKSPKKGSRLLIEKIPFIWNKMSFNNKVTARNIFRYKIRMMMTILGVAGCTALLVMGIGIRDSISGILNRQFGNISKYDLLMVYDTNSRNSELESLNKVLKKEKNIKSIEKIKYDRVKIILKNKLKQKASIMVINNPKSFNNYIRISTRDKKAITLNDNSVIINEKLEYLLDNNDSINFFSRYKNYIKEKFNHSSNGDYINSKNSIIVENDKSQRFDVKYQHSSEWYLGHNMYMTPYMYKKIFKQDYIANAYIIKLKDNSDYKISSLSKKVLNESATKFVVSSDENKGMIKSTLDGLNYAVLIMIVCSLVLAYVVLYNLTNINISERKSELSTIKVLGFYPKEVTMYIFKETIVLTVFGILLGFILGTVMHKYIIYVLPPDDTMFIPEIRVINYIVSALLTFLFSTIVMFTMHKKINKVNMVDAMKE</sequence>
<evidence type="ECO:0000256" key="2">
    <source>
        <dbReference type="ARBA" id="ARBA00022475"/>
    </source>
</evidence>
<evidence type="ECO:0000259" key="8">
    <source>
        <dbReference type="Pfam" id="PF02687"/>
    </source>
</evidence>
<keyword evidence="3 7" id="KW-0812">Transmembrane</keyword>
<dbReference type="Pfam" id="PF02687">
    <property type="entry name" value="FtsX"/>
    <property type="match status" value="2"/>
</dbReference>
<dbReference type="PANTHER" id="PTHR30287:SF1">
    <property type="entry name" value="INNER MEMBRANE PROTEIN"/>
    <property type="match status" value="1"/>
</dbReference>
<evidence type="ECO:0000256" key="4">
    <source>
        <dbReference type="ARBA" id="ARBA00022989"/>
    </source>
</evidence>
<evidence type="ECO:0000256" key="7">
    <source>
        <dbReference type="SAM" id="Phobius"/>
    </source>
</evidence>
<keyword evidence="4 7" id="KW-1133">Transmembrane helix</keyword>
<comment type="caution">
    <text evidence="9">The sequence shown here is derived from an EMBL/GenBank/DDBJ whole genome shotgun (WGS) entry which is preliminary data.</text>
</comment>
<organism evidence="9 10">
    <name type="scientific">Peptostreptococcus canis</name>
    <dbReference type="NCBI Taxonomy" id="1159213"/>
    <lineage>
        <taxon>Bacteria</taxon>
        <taxon>Bacillati</taxon>
        <taxon>Bacillota</taxon>
        <taxon>Clostridia</taxon>
        <taxon>Peptostreptococcales</taxon>
        <taxon>Peptostreptococcaceae</taxon>
        <taxon>Peptostreptococcus</taxon>
    </lineage>
</organism>
<gene>
    <name evidence="9" type="ORF">HLB29_03410</name>
</gene>
<feature type="transmembrane region" description="Helical" evidence="7">
    <location>
        <begin position="841"/>
        <end position="861"/>
    </location>
</feature>
<feature type="transmembrane region" description="Helical" evidence="7">
    <location>
        <begin position="416"/>
        <end position="434"/>
    </location>
</feature>
<reference evidence="9 10" key="1">
    <citation type="submission" date="2020-05" db="EMBL/GenBank/DDBJ databases">
        <title>Draft genome of xy-202 and genomic insight in genome of the genus Peptostreptococcus.</title>
        <authorList>
            <person name="Zhang Z."/>
        </authorList>
    </citation>
    <scope>NUCLEOTIDE SEQUENCE [LARGE SCALE GENOMIC DNA]</scope>
    <source>
        <strain evidence="9 10">DSM 27025</strain>
    </source>
</reference>
<accession>A0ABR6TL48</accession>
<name>A0ABR6TL48_9FIRM</name>
<evidence type="ECO:0000313" key="10">
    <source>
        <dbReference type="Proteomes" id="UP000713904"/>
    </source>
</evidence>
<evidence type="ECO:0000256" key="1">
    <source>
        <dbReference type="ARBA" id="ARBA00004651"/>
    </source>
</evidence>
<evidence type="ECO:0000256" key="5">
    <source>
        <dbReference type="ARBA" id="ARBA00023136"/>
    </source>
</evidence>
<evidence type="ECO:0000256" key="3">
    <source>
        <dbReference type="ARBA" id="ARBA00022692"/>
    </source>
</evidence>
<protein>
    <submittedName>
        <fullName evidence="9">FtsX-like permease family protein</fullName>
    </submittedName>
</protein>
<feature type="transmembrane region" description="Helical" evidence="7">
    <location>
        <begin position="461"/>
        <end position="479"/>
    </location>
</feature>
<keyword evidence="2" id="KW-1003">Cell membrane</keyword>
<feature type="domain" description="ABC3 transporter permease C-terminal" evidence="8">
    <location>
        <begin position="415"/>
        <end position="535"/>
    </location>
</feature>
<dbReference type="Proteomes" id="UP000713904">
    <property type="component" value="Unassembled WGS sequence"/>
</dbReference>
<evidence type="ECO:0000313" key="9">
    <source>
        <dbReference type="EMBL" id="MBC2575726.1"/>
    </source>
</evidence>
<feature type="coiled-coil region" evidence="6">
    <location>
        <begin position="255"/>
        <end position="322"/>
    </location>
</feature>
<proteinExistence type="predicted"/>
<keyword evidence="6" id="KW-0175">Coiled coil</keyword>
<dbReference type="RefSeq" id="WP_185623754.1">
    <property type="nucleotide sequence ID" value="NZ_JABGBW010000002.1"/>
</dbReference>
<dbReference type="EMBL" id="JABGBW010000002">
    <property type="protein sequence ID" value="MBC2575726.1"/>
    <property type="molecule type" value="Genomic_DNA"/>
</dbReference>
<keyword evidence="10" id="KW-1185">Reference proteome</keyword>